<dbReference type="InterPro" id="IPR000792">
    <property type="entry name" value="Tscrpt_reg_LuxR_C"/>
</dbReference>
<dbReference type="InterPro" id="IPR051797">
    <property type="entry name" value="TrmB-like"/>
</dbReference>
<sequence>MADEPGPAERDLYLTAVRLGGRLRPDDLAPEDRPALAALVARGLITPTATGWAAANPRSLGDRLGVELRSRAVRLLRHAEQLPDRLAPLARAYDTVRSPVGRLGPGRPGDSDRPVGRLRETVSCAGGVAVRRRIAELLADCREEFLSAQTGPRPLDGLRAALPEDLAVLRRGCAVRALYQPVALADRPVLRQIELRVRGGARARVLTEPYERLLVFDRTTAVIPAVEERAGAVFLDDPATVRYLVARFERDWARATPLDRHLGPPHPTTARVGRLLAQGLTQRAIGARLDLSERTVAAHIARLRERHGARTLFHLGWRMRDADDA</sequence>
<dbReference type="PANTHER" id="PTHR34293">
    <property type="entry name" value="HTH-TYPE TRANSCRIPTIONAL REGULATOR TRMBL2"/>
    <property type="match status" value="1"/>
</dbReference>
<dbReference type="GO" id="GO:0006355">
    <property type="term" value="P:regulation of DNA-templated transcription"/>
    <property type="evidence" value="ECO:0007669"/>
    <property type="project" value="InterPro"/>
</dbReference>
<accession>A0AB39TLD8</accession>
<dbReference type="SMART" id="SM00421">
    <property type="entry name" value="HTH_LUXR"/>
    <property type="match status" value="1"/>
</dbReference>
<dbReference type="Gene3D" id="1.10.10.10">
    <property type="entry name" value="Winged helix-like DNA-binding domain superfamily/Winged helix DNA-binding domain"/>
    <property type="match status" value="1"/>
</dbReference>
<feature type="region of interest" description="Disordered" evidence="1">
    <location>
        <begin position="98"/>
        <end position="117"/>
    </location>
</feature>
<evidence type="ECO:0000313" key="3">
    <source>
        <dbReference type="EMBL" id="XDQ80007.1"/>
    </source>
</evidence>
<dbReference type="SUPFAM" id="SSF46894">
    <property type="entry name" value="C-terminal effector domain of the bipartite response regulators"/>
    <property type="match status" value="1"/>
</dbReference>
<reference evidence="3" key="1">
    <citation type="submission" date="2024-07" db="EMBL/GenBank/DDBJ databases">
        <authorList>
            <person name="Yu S.T."/>
        </authorList>
    </citation>
    <scope>NUCLEOTIDE SEQUENCE</scope>
    <source>
        <strain evidence="3">Y1</strain>
    </source>
</reference>
<evidence type="ECO:0000259" key="2">
    <source>
        <dbReference type="SMART" id="SM00421"/>
    </source>
</evidence>
<dbReference type="AlphaFoldDB" id="A0AB39TLD8"/>
<organism evidence="3">
    <name type="scientific">Streptomyces sp. Y1</name>
    <dbReference type="NCBI Taxonomy" id="3238634"/>
    <lineage>
        <taxon>Bacteria</taxon>
        <taxon>Bacillati</taxon>
        <taxon>Actinomycetota</taxon>
        <taxon>Actinomycetes</taxon>
        <taxon>Kitasatosporales</taxon>
        <taxon>Streptomycetaceae</taxon>
        <taxon>Streptomyces</taxon>
    </lineage>
</organism>
<feature type="domain" description="HTH luxR-type" evidence="2">
    <location>
        <begin position="262"/>
        <end position="319"/>
    </location>
</feature>
<protein>
    <submittedName>
        <fullName evidence="3">LuxR C-terminal-related transcriptional regulator</fullName>
    </submittedName>
</protein>
<dbReference type="InterPro" id="IPR016032">
    <property type="entry name" value="Sig_transdc_resp-reg_C-effctor"/>
</dbReference>
<name>A0AB39TLD8_9ACTN</name>
<dbReference type="GO" id="GO:0003677">
    <property type="term" value="F:DNA binding"/>
    <property type="evidence" value="ECO:0007669"/>
    <property type="project" value="InterPro"/>
</dbReference>
<dbReference type="RefSeq" id="WP_369183614.1">
    <property type="nucleotide sequence ID" value="NZ_CP163445.1"/>
</dbReference>
<dbReference type="PANTHER" id="PTHR34293:SF1">
    <property type="entry name" value="HTH-TYPE TRANSCRIPTIONAL REGULATOR TRMBL2"/>
    <property type="match status" value="1"/>
</dbReference>
<proteinExistence type="predicted"/>
<gene>
    <name evidence="3" type="ORF">AB2U05_16840</name>
</gene>
<dbReference type="InterPro" id="IPR036388">
    <property type="entry name" value="WH-like_DNA-bd_sf"/>
</dbReference>
<dbReference type="EMBL" id="CP163445">
    <property type="protein sequence ID" value="XDQ80007.1"/>
    <property type="molecule type" value="Genomic_DNA"/>
</dbReference>
<dbReference type="Pfam" id="PF00196">
    <property type="entry name" value="GerE"/>
    <property type="match status" value="1"/>
</dbReference>
<evidence type="ECO:0000256" key="1">
    <source>
        <dbReference type="SAM" id="MobiDB-lite"/>
    </source>
</evidence>